<protein>
    <submittedName>
        <fullName evidence="2">Las1-domain-containing protein</fullName>
    </submittedName>
</protein>
<accession>A0A316UNW5</accession>
<dbReference type="GeneID" id="37030100"/>
<dbReference type="GO" id="GO:0000470">
    <property type="term" value="P:maturation of LSU-rRNA"/>
    <property type="evidence" value="ECO:0007669"/>
    <property type="project" value="TreeGrafter"/>
</dbReference>
<dbReference type="AlphaFoldDB" id="A0A316UNW5"/>
<feature type="compositionally biased region" description="Acidic residues" evidence="1">
    <location>
        <begin position="547"/>
        <end position="560"/>
    </location>
</feature>
<evidence type="ECO:0000313" key="2">
    <source>
        <dbReference type="EMBL" id="PWN26976.1"/>
    </source>
</evidence>
<name>A0A316UNW5_9BASI</name>
<organism evidence="2 3">
    <name type="scientific">Jaminaea rosea</name>
    <dbReference type="NCBI Taxonomy" id="1569628"/>
    <lineage>
        <taxon>Eukaryota</taxon>
        <taxon>Fungi</taxon>
        <taxon>Dikarya</taxon>
        <taxon>Basidiomycota</taxon>
        <taxon>Ustilaginomycotina</taxon>
        <taxon>Exobasidiomycetes</taxon>
        <taxon>Microstromatales</taxon>
        <taxon>Microstromatales incertae sedis</taxon>
        <taxon>Jaminaea</taxon>
    </lineage>
</organism>
<feature type="compositionally biased region" description="Acidic residues" evidence="1">
    <location>
        <begin position="267"/>
        <end position="285"/>
    </location>
</feature>
<dbReference type="GO" id="GO:0004519">
    <property type="term" value="F:endonuclease activity"/>
    <property type="evidence" value="ECO:0007669"/>
    <property type="project" value="InterPro"/>
</dbReference>
<proteinExistence type="predicted"/>
<sequence length="610" mass="66442">MRLPKRSVFHRPHEEISHLYTLFYPNSLHAAQADAARRRGVDLVHRVYLSRSSSPCPVAIECTAALVDALLLDAALSPSIGGASGSAVRSALSLSLIRLVNSLADSLQQGVYAKSIAAIAERQLGLPQSFVEFRHRATHEDLPSLTVCREAAIAAVSWLQINYWIPTLQALDLQSQGHAGCDLQQRARHDSERPPIASTSSVVDLASQRASASASLEAILNSYRRLAKAIARDQSLRKRNRASLQDIFRELDAWRQRTDALLPRLEDPDEDDSGEEDEGDDEDEEQAGRRWSSDAAGNEQINGAQLSAADGLLLTSLLKPGVGIVPLAKSKRPKRNLALSEDIKQTWEYLFEAQPKLRGQLVEHIVKALTDGADAAEEDEEEPPLLSRDASYARTLQAWLLHLIDADGEEDVVRRLMASLLAGRSNAPAKKSASSTLPAILALLSRRKERGENTAQLENLVALVQRREQDETAAVQAEEEPLLKGFEDMGGSAAAQAVGALQVDDEVGKESQDLDTLLTLMEQRRLAAFAPPQPPPPRQEGGPEVDMQVDDSDSEDDDGAEGIAHASPPALPPGWSLPSKDEWQPTPIGCLAGQVPDFFRLTTQANRLQA</sequence>
<reference evidence="2 3" key="1">
    <citation type="journal article" date="2018" name="Mol. Biol. Evol.">
        <title>Broad Genomic Sampling Reveals a Smut Pathogenic Ancestry of the Fungal Clade Ustilaginomycotina.</title>
        <authorList>
            <person name="Kijpornyongpan T."/>
            <person name="Mondo S.J."/>
            <person name="Barry K."/>
            <person name="Sandor L."/>
            <person name="Lee J."/>
            <person name="Lipzen A."/>
            <person name="Pangilinan J."/>
            <person name="LaButti K."/>
            <person name="Hainaut M."/>
            <person name="Henrissat B."/>
            <person name="Grigoriev I.V."/>
            <person name="Spatafora J.W."/>
            <person name="Aime M.C."/>
        </authorList>
    </citation>
    <scope>NUCLEOTIDE SEQUENCE [LARGE SCALE GENOMIC DNA]</scope>
    <source>
        <strain evidence="2 3">MCA 5214</strain>
    </source>
</reference>
<dbReference type="Pfam" id="PF04031">
    <property type="entry name" value="Las1"/>
    <property type="match status" value="1"/>
</dbReference>
<evidence type="ECO:0000313" key="3">
    <source>
        <dbReference type="Proteomes" id="UP000245884"/>
    </source>
</evidence>
<dbReference type="EMBL" id="KZ819669">
    <property type="protein sequence ID" value="PWN26976.1"/>
    <property type="molecule type" value="Genomic_DNA"/>
</dbReference>
<gene>
    <name evidence="2" type="ORF">BDZ90DRAFT_260656</name>
</gene>
<dbReference type="PANTHER" id="PTHR15002:SF0">
    <property type="entry name" value="RIBOSOMAL BIOGENESIS PROTEIN LAS1L"/>
    <property type="match status" value="1"/>
</dbReference>
<dbReference type="InterPro" id="IPR007174">
    <property type="entry name" value="Las1"/>
</dbReference>
<dbReference type="Proteomes" id="UP000245884">
    <property type="component" value="Unassembled WGS sequence"/>
</dbReference>
<evidence type="ECO:0000256" key="1">
    <source>
        <dbReference type="SAM" id="MobiDB-lite"/>
    </source>
</evidence>
<dbReference type="PANTHER" id="PTHR15002">
    <property type="entry name" value="RIBOSOMAL BIOGENESIS PROTEIN LAS1L"/>
    <property type="match status" value="1"/>
</dbReference>
<feature type="region of interest" description="Disordered" evidence="1">
    <location>
        <begin position="182"/>
        <end position="202"/>
    </location>
</feature>
<dbReference type="GO" id="GO:0000460">
    <property type="term" value="P:maturation of 5.8S rRNA"/>
    <property type="evidence" value="ECO:0007669"/>
    <property type="project" value="TreeGrafter"/>
</dbReference>
<dbReference type="GO" id="GO:0090730">
    <property type="term" value="C:Las1 complex"/>
    <property type="evidence" value="ECO:0007669"/>
    <property type="project" value="InterPro"/>
</dbReference>
<dbReference type="STRING" id="1569628.A0A316UNW5"/>
<feature type="region of interest" description="Disordered" evidence="1">
    <location>
        <begin position="260"/>
        <end position="296"/>
    </location>
</feature>
<dbReference type="OrthoDB" id="10263222at2759"/>
<feature type="region of interest" description="Disordered" evidence="1">
    <location>
        <begin position="529"/>
        <end position="588"/>
    </location>
</feature>
<dbReference type="RefSeq" id="XP_025361588.1">
    <property type="nucleotide sequence ID" value="XM_025508277.1"/>
</dbReference>
<dbReference type="GO" id="GO:0030687">
    <property type="term" value="C:preribosome, large subunit precursor"/>
    <property type="evidence" value="ECO:0007669"/>
    <property type="project" value="TreeGrafter"/>
</dbReference>
<keyword evidence="3" id="KW-1185">Reference proteome</keyword>